<keyword evidence="3" id="KW-1185">Reference proteome</keyword>
<proteinExistence type="predicted"/>
<evidence type="ECO:0000313" key="3">
    <source>
        <dbReference type="Proteomes" id="UP001152049"/>
    </source>
</evidence>
<comment type="caution">
    <text evidence="2">The sequence shown here is derived from an EMBL/GenBank/DDBJ whole genome shotgun (WGS) entry which is preliminary data.</text>
</comment>
<dbReference type="OrthoDB" id="4688861at2759"/>
<gene>
    <name evidence="2" type="ORF">NW762_013593</name>
</gene>
<reference evidence="2" key="1">
    <citation type="submission" date="2022-09" db="EMBL/GenBank/DDBJ databases">
        <title>Fusarium specimens isolated from Avocado Roots.</title>
        <authorList>
            <person name="Stajich J."/>
            <person name="Roper C."/>
            <person name="Heimlech-Rivalta G."/>
        </authorList>
    </citation>
    <scope>NUCLEOTIDE SEQUENCE</scope>
    <source>
        <strain evidence="2">CF00136</strain>
    </source>
</reference>
<name>A0A9W8RK53_9HYPO</name>
<dbReference type="Proteomes" id="UP001152049">
    <property type="component" value="Unassembled WGS sequence"/>
</dbReference>
<dbReference type="AlphaFoldDB" id="A0A9W8RK53"/>
<organism evidence="2 3">
    <name type="scientific">Fusarium torreyae</name>
    <dbReference type="NCBI Taxonomy" id="1237075"/>
    <lineage>
        <taxon>Eukaryota</taxon>
        <taxon>Fungi</taxon>
        <taxon>Dikarya</taxon>
        <taxon>Ascomycota</taxon>
        <taxon>Pezizomycotina</taxon>
        <taxon>Sordariomycetes</taxon>
        <taxon>Hypocreomycetidae</taxon>
        <taxon>Hypocreales</taxon>
        <taxon>Nectriaceae</taxon>
        <taxon>Fusarium</taxon>
    </lineage>
</organism>
<evidence type="ECO:0000259" key="1">
    <source>
        <dbReference type="Pfam" id="PF20183"/>
    </source>
</evidence>
<feature type="domain" description="DUF6546" evidence="1">
    <location>
        <begin position="171"/>
        <end position="370"/>
    </location>
</feature>
<dbReference type="InterPro" id="IPR046676">
    <property type="entry name" value="DUF6546"/>
</dbReference>
<sequence>MKTAITRLFNILKSWELVNGGITLELGAYSPSDSEHWFKNWYFGAPGEDELLEDGPLEDDPLEDGLVEEIHDPSHGWFNGCMIASPPDRAIRRPFQLARFRFKEEIPSLKAVTKFVLRRQCRRQFDPVILSFLWSNLPNLEQIVYEPWQLFDKVSQHPYWERRYQRMINELPASVKILNIFEDFNENYLELFQSRAATGPFNAFMNPDRVRITTPGVGAAFATKSLQLERLSVAFLIDACHFFNACQPEWQWDQLRSLTLTSRKLTPKTEPEHINTLLQAAAQAALRMPKLENLTLWNGAMGEACAFVYRRGVSVTWRATWDLYMDTVTCDAWKQVADECALCEFRVQKELLGGEIGSHVDAIHYLGLHSVIDCVSLRQIRRENGGT</sequence>
<dbReference type="Pfam" id="PF20183">
    <property type="entry name" value="DUF6546"/>
    <property type="match status" value="1"/>
</dbReference>
<dbReference type="EMBL" id="JAOQAZ010000043">
    <property type="protein sequence ID" value="KAJ4246245.1"/>
    <property type="molecule type" value="Genomic_DNA"/>
</dbReference>
<evidence type="ECO:0000313" key="2">
    <source>
        <dbReference type="EMBL" id="KAJ4246245.1"/>
    </source>
</evidence>
<protein>
    <recommendedName>
        <fullName evidence="1">DUF6546 domain-containing protein</fullName>
    </recommendedName>
</protein>
<accession>A0A9W8RK53</accession>